<comment type="caution">
    <text evidence="2">The sequence shown here is derived from an EMBL/GenBank/DDBJ whole genome shotgun (WGS) entry which is preliminary data.</text>
</comment>
<evidence type="ECO:0000259" key="1">
    <source>
        <dbReference type="Pfam" id="PF11716"/>
    </source>
</evidence>
<accession>A0ABN2MLI3</accession>
<dbReference type="Pfam" id="PF11716">
    <property type="entry name" value="MDMPI_N"/>
    <property type="match status" value="1"/>
</dbReference>
<gene>
    <name evidence="2" type="ORF">GCM10009836_05060</name>
</gene>
<dbReference type="InterPro" id="IPR034660">
    <property type="entry name" value="DinB/YfiT-like"/>
</dbReference>
<dbReference type="InterPro" id="IPR017517">
    <property type="entry name" value="Maleyloyr_isom"/>
</dbReference>
<dbReference type="SUPFAM" id="SSF109854">
    <property type="entry name" value="DinB/YfiT-like putative metalloenzymes"/>
    <property type="match status" value="1"/>
</dbReference>
<sequence length="211" mass="22911">MEIVSLAVDERAALADTFDRTGPDAPTLCEGWDTRDLLAHVLVRERQPWNAGGIVVPALAPLTERGMAGYGDTPWSEMVAELRDGPPAWSPYRIGKVDELANGAEYFVHHEDARRGTEGWEPRPADPVRDGQLWALVTKMSRLLLRRSPVGVVARRPDGTSHVLRAGPGVVTLVGEPGELVLHLFGRAAARVEIEGSPADVEAYRAVARGI</sequence>
<organism evidence="2 3">
    <name type="scientific">Pseudonocardia ailaonensis</name>
    <dbReference type="NCBI Taxonomy" id="367279"/>
    <lineage>
        <taxon>Bacteria</taxon>
        <taxon>Bacillati</taxon>
        <taxon>Actinomycetota</taxon>
        <taxon>Actinomycetes</taxon>
        <taxon>Pseudonocardiales</taxon>
        <taxon>Pseudonocardiaceae</taxon>
        <taxon>Pseudonocardia</taxon>
    </lineage>
</organism>
<evidence type="ECO:0000313" key="2">
    <source>
        <dbReference type="EMBL" id="GAA1830088.1"/>
    </source>
</evidence>
<dbReference type="InterPro" id="IPR017519">
    <property type="entry name" value="CHP03085"/>
</dbReference>
<evidence type="ECO:0000313" key="3">
    <source>
        <dbReference type="Proteomes" id="UP001500449"/>
    </source>
</evidence>
<dbReference type="EMBL" id="BAAAQK010000002">
    <property type="protein sequence ID" value="GAA1830088.1"/>
    <property type="molecule type" value="Genomic_DNA"/>
</dbReference>
<dbReference type="Proteomes" id="UP001500449">
    <property type="component" value="Unassembled WGS sequence"/>
</dbReference>
<dbReference type="InterPro" id="IPR024344">
    <property type="entry name" value="MDMPI_metal-binding"/>
</dbReference>
<keyword evidence="3" id="KW-1185">Reference proteome</keyword>
<dbReference type="NCBIfam" id="TIGR03085">
    <property type="entry name" value="TIGR03085 family metal-binding protein"/>
    <property type="match status" value="1"/>
</dbReference>
<protein>
    <submittedName>
        <fullName evidence="2">TIGR03085 family metal-binding protein</fullName>
    </submittedName>
</protein>
<dbReference type="NCBIfam" id="TIGR03083">
    <property type="entry name" value="maleylpyruvate isomerase family mycothiol-dependent enzyme"/>
    <property type="match status" value="1"/>
</dbReference>
<name>A0ABN2MLI3_9PSEU</name>
<proteinExistence type="predicted"/>
<feature type="domain" description="Mycothiol-dependent maleylpyruvate isomerase metal-binding" evidence="1">
    <location>
        <begin position="7"/>
        <end position="46"/>
    </location>
</feature>
<reference evidence="2 3" key="1">
    <citation type="journal article" date="2019" name="Int. J. Syst. Evol. Microbiol.">
        <title>The Global Catalogue of Microorganisms (GCM) 10K type strain sequencing project: providing services to taxonomists for standard genome sequencing and annotation.</title>
        <authorList>
            <consortium name="The Broad Institute Genomics Platform"/>
            <consortium name="The Broad Institute Genome Sequencing Center for Infectious Disease"/>
            <person name="Wu L."/>
            <person name="Ma J."/>
        </authorList>
    </citation>
    <scope>NUCLEOTIDE SEQUENCE [LARGE SCALE GENOMIC DNA]</scope>
    <source>
        <strain evidence="2 3">JCM 16009</strain>
    </source>
</reference>